<feature type="compositionally biased region" description="Polar residues" evidence="2">
    <location>
        <begin position="267"/>
        <end position="277"/>
    </location>
</feature>
<evidence type="ECO:0000313" key="4">
    <source>
        <dbReference type="EMBL" id="KAE8152421.1"/>
    </source>
</evidence>
<feature type="compositionally biased region" description="Polar residues" evidence="2">
    <location>
        <begin position="147"/>
        <end position="159"/>
    </location>
</feature>
<feature type="region of interest" description="Disordered" evidence="2">
    <location>
        <begin position="560"/>
        <end position="579"/>
    </location>
</feature>
<dbReference type="GO" id="GO:0006338">
    <property type="term" value="P:chromatin remodeling"/>
    <property type="evidence" value="ECO:0007669"/>
    <property type="project" value="UniProtKB-ARBA"/>
</dbReference>
<feature type="region of interest" description="Disordered" evidence="2">
    <location>
        <begin position="258"/>
        <end position="330"/>
    </location>
</feature>
<feature type="compositionally biased region" description="Polar residues" evidence="2">
    <location>
        <begin position="936"/>
        <end position="951"/>
    </location>
</feature>
<dbReference type="CDD" id="cd18966">
    <property type="entry name" value="chromodomain"/>
    <property type="match status" value="1"/>
</dbReference>
<dbReference type="SUPFAM" id="SSF54160">
    <property type="entry name" value="Chromo domain-like"/>
    <property type="match status" value="1"/>
</dbReference>
<proteinExistence type="predicted"/>
<dbReference type="Pfam" id="PF00385">
    <property type="entry name" value="Chromo"/>
    <property type="match status" value="1"/>
</dbReference>
<dbReference type="EMBL" id="ML742053">
    <property type="protein sequence ID" value="KAE8152421.1"/>
    <property type="molecule type" value="Genomic_DNA"/>
</dbReference>
<evidence type="ECO:0000256" key="2">
    <source>
        <dbReference type="SAM" id="MobiDB-lite"/>
    </source>
</evidence>
<name>A0A5N6U2G4_ASPAV</name>
<dbReference type="InterPro" id="IPR023780">
    <property type="entry name" value="Chromo_domain"/>
</dbReference>
<accession>A0A5N6U2G4</accession>
<dbReference type="Gene3D" id="2.40.50.40">
    <property type="match status" value="1"/>
</dbReference>
<organism evidence="4 5">
    <name type="scientific">Aspergillus avenaceus</name>
    <dbReference type="NCBI Taxonomy" id="36643"/>
    <lineage>
        <taxon>Eukaryota</taxon>
        <taxon>Fungi</taxon>
        <taxon>Dikarya</taxon>
        <taxon>Ascomycota</taxon>
        <taxon>Pezizomycotina</taxon>
        <taxon>Eurotiomycetes</taxon>
        <taxon>Eurotiomycetidae</taxon>
        <taxon>Eurotiales</taxon>
        <taxon>Aspergillaceae</taxon>
        <taxon>Aspergillus</taxon>
        <taxon>Aspergillus subgen. Circumdati</taxon>
    </lineage>
</organism>
<dbReference type="InterPro" id="IPR000953">
    <property type="entry name" value="Chromo/chromo_shadow_dom"/>
</dbReference>
<keyword evidence="5" id="KW-1185">Reference proteome</keyword>
<evidence type="ECO:0000259" key="3">
    <source>
        <dbReference type="PROSITE" id="PS50013"/>
    </source>
</evidence>
<feature type="compositionally biased region" description="Polar residues" evidence="2">
    <location>
        <begin position="560"/>
        <end position="578"/>
    </location>
</feature>
<gene>
    <name evidence="4" type="ORF">BDV25DRAFT_67492</name>
</gene>
<evidence type="ECO:0000313" key="5">
    <source>
        <dbReference type="Proteomes" id="UP000325780"/>
    </source>
</evidence>
<comment type="subunit">
    <text evidence="1">Component of the NuA4 histone acetyltransferase complex.</text>
</comment>
<feature type="domain" description="Chromo" evidence="3">
    <location>
        <begin position="23"/>
        <end position="73"/>
    </location>
</feature>
<dbReference type="PROSITE" id="PS50013">
    <property type="entry name" value="CHROMO_2"/>
    <property type="match status" value="1"/>
</dbReference>
<dbReference type="OrthoDB" id="1918685at2759"/>
<feature type="region of interest" description="Disordered" evidence="2">
    <location>
        <begin position="936"/>
        <end position="985"/>
    </location>
</feature>
<feature type="region of interest" description="Disordered" evidence="2">
    <location>
        <begin position="100"/>
        <end position="159"/>
    </location>
</feature>
<protein>
    <recommendedName>
        <fullName evidence="3">Chromo domain-containing protein</fullName>
    </recommendedName>
</protein>
<dbReference type="InterPro" id="IPR016197">
    <property type="entry name" value="Chromo-like_dom_sf"/>
</dbReference>
<dbReference type="AlphaFoldDB" id="A0A5N6U2G4"/>
<reference evidence="4 5" key="1">
    <citation type="submission" date="2019-04" db="EMBL/GenBank/DDBJ databases">
        <title>Friends and foes A comparative genomics study of 23 Aspergillus species from section Flavi.</title>
        <authorList>
            <consortium name="DOE Joint Genome Institute"/>
            <person name="Kjaerbolling I."/>
            <person name="Vesth T."/>
            <person name="Frisvad J.C."/>
            <person name="Nybo J.L."/>
            <person name="Theobald S."/>
            <person name="Kildgaard S."/>
            <person name="Isbrandt T."/>
            <person name="Kuo A."/>
            <person name="Sato A."/>
            <person name="Lyhne E.K."/>
            <person name="Kogle M.E."/>
            <person name="Wiebenga A."/>
            <person name="Kun R.S."/>
            <person name="Lubbers R.J."/>
            <person name="Makela M.R."/>
            <person name="Barry K."/>
            <person name="Chovatia M."/>
            <person name="Clum A."/>
            <person name="Daum C."/>
            <person name="Haridas S."/>
            <person name="He G."/>
            <person name="LaButti K."/>
            <person name="Lipzen A."/>
            <person name="Mondo S."/>
            <person name="Riley R."/>
            <person name="Salamov A."/>
            <person name="Simmons B.A."/>
            <person name="Magnuson J.K."/>
            <person name="Henrissat B."/>
            <person name="Mortensen U.H."/>
            <person name="Larsen T.O."/>
            <person name="Devries R.P."/>
            <person name="Grigoriev I.V."/>
            <person name="Machida M."/>
            <person name="Baker S.E."/>
            <person name="Andersen M.R."/>
        </authorList>
    </citation>
    <scope>NUCLEOTIDE SEQUENCE [LARGE SCALE GENOMIC DNA]</scope>
    <source>
        <strain evidence="4 5">IBT 18842</strain>
    </source>
</reference>
<feature type="region of interest" description="Disordered" evidence="2">
    <location>
        <begin position="173"/>
        <end position="206"/>
    </location>
</feature>
<feature type="compositionally biased region" description="Basic residues" evidence="2">
    <location>
        <begin position="103"/>
        <end position="117"/>
    </location>
</feature>
<sequence>MAEDSDDSISVTSTVPSPPKDNYFVDTILAERRTSQGTEYLVGWEDYPIERSTWETAAQFDDEQTLFDWADKKRAIAAGTLPAFDLTAFYRRIREDAEARADRKNRRRIKRQKLVRKGLRESISDTSARHHGSVADPKERGGPCSERSGTCTDRGTSNTRLVVGRLHPSRVALARPPPVGFGSGPGGRIRARPKRPHDVDPSAVPTSFRTLSTKHKYEKAKNYEPEPDINQLELIRPSEWHTSPATNLVKVGFQHIRDHPAEEPNGDETNGGDSPNRGTPRPVHSSATVPDSPAHTSSGTASPHHVYKSSTGVPQLPDRKPDPGARWVKPNRFANQGELVASLYYGPDKKEIGETRLCGLDGETRNHFMKTKRGGPRLEVWFQNLCSLPDYKTLCKNTRNQFYWNGWVEGYNDTEPDVYEFARELRQRKLVAISYLNTREQDVLLGYPPDSEDFRFLDGDFQGPPHVFLHTALRNILGPIERIWFNKSKGYGENPQKEIAAPVDPSQNKAACDTEKVSELAGEPALTPARTSASRHAFKPSISTPFTPLSGANTITIQTAKRPTTQPSSRRLSMSSNGDAMDIDQPSKVFTPANGSDKVQLPSAVEFPFDFDGFFKEKFGITFENLAKVTGDSRIAGSFCVLFPRDSEGKEEECQLLLEYLKSHNTGKHKVIIYSNRIPDDWEKFKQAKNGVALIHESYLDFYRMRGLYQLCRQVTFNFWSFALSREEGDCQPYFQRMFGAGAVTLITEDFMVNEPKATLIILKWFKDYAKARFPGTHKLMLRPDILNWLEKKVESTGSSRYLWLAMYHLILQITTIGDATLGDILTGAESGFTASTVISPAVPLYGSRPEDDNPEIPKSLTQSQRDSDHLIEFFAGWALFNCYQFRKFYVCTCVGPLPRWEDWQHLQIKVGMADILKTFNLDYATNWDMLKKSMSKQGSSTELKPQTPLTPRTPRASLSKGPQTPRGKSSLIPPLKHSYPQPYN</sequence>
<dbReference type="Proteomes" id="UP000325780">
    <property type="component" value="Unassembled WGS sequence"/>
</dbReference>
<evidence type="ECO:0000256" key="1">
    <source>
        <dbReference type="ARBA" id="ARBA00011353"/>
    </source>
</evidence>
<feature type="compositionally biased region" description="Polar residues" evidence="2">
    <location>
        <begin position="285"/>
        <end position="301"/>
    </location>
</feature>